<protein>
    <submittedName>
        <fullName evidence="2">Uncharacterized protein</fullName>
    </submittedName>
</protein>
<evidence type="ECO:0000313" key="3">
    <source>
        <dbReference type="Proteomes" id="UP000314294"/>
    </source>
</evidence>
<name>A0A4Z2I019_9TELE</name>
<evidence type="ECO:0000313" key="2">
    <source>
        <dbReference type="EMBL" id="TNN71376.1"/>
    </source>
</evidence>
<keyword evidence="1" id="KW-0812">Transmembrane</keyword>
<dbReference type="Proteomes" id="UP000314294">
    <property type="component" value="Unassembled WGS sequence"/>
</dbReference>
<dbReference type="AlphaFoldDB" id="A0A4Z2I019"/>
<keyword evidence="1" id="KW-1133">Transmembrane helix</keyword>
<accession>A0A4Z2I019</accession>
<reference evidence="2 3" key="1">
    <citation type="submission" date="2019-03" db="EMBL/GenBank/DDBJ databases">
        <title>First draft genome of Liparis tanakae, snailfish: a comprehensive survey of snailfish specific genes.</title>
        <authorList>
            <person name="Kim W."/>
            <person name="Song I."/>
            <person name="Jeong J.-H."/>
            <person name="Kim D."/>
            <person name="Kim S."/>
            <person name="Ryu S."/>
            <person name="Song J.Y."/>
            <person name="Lee S.K."/>
        </authorList>
    </citation>
    <scope>NUCLEOTIDE SEQUENCE [LARGE SCALE GENOMIC DNA]</scope>
    <source>
        <tissue evidence="2">Muscle</tissue>
    </source>
</reference>
<keyword evidence="1" id="KW-0472">Membrane</keyword>
<evidence type="ECO:0000256" key="1">
    <source>
        <dbReference type="SAM" id="Phobius"/>
    </source>
</evidence>
<feature type="transmembrane region" description="Helical" evidence="1">
    <location>
        <begin position="16"/>
        <end position="37"/>
    </location>
</feature>
<organism evidence="2 3">
    <name type="scientific">Liparis tanakae</name>
    <name type="common">Tanaka's snailfish</name>
    <dbReference type="NCBI Taxonomy" id="230148"/>
    <lineage>
        <taxon>Eukaryota</taxon>
        <taxon>Metazoa</taxon>
        <taxon>Chordata</taxon>
        <taxon>Craniata</taxon>
        <taxon>Vertebrata</taxon>
        <taxon>Euteleostomi</taxon>
        <taxon>Actinopterygii</taxon>
        <taxon>Neopterygii</taxon>
        <taxon>Teleostei</taxon>
        <taxon>Neoteleostei</taxon>
        <taxon>Acanthomorphata</taxon>
        <taxon>Eupercaria</taxon>
        <taxon>Perciformes</taxon>
        <taxon>Cottioidei</taxon>
        <taxon>Cottales</taxon>
        <taxon>Liparidae</taxon>
        <taxon>Liparis</taxon>
    </lineage>
</organism>
<gene>
    <name evidence="2" type="ORF">EYF80_018454</name>
</gene>
<proteinExistence type="predicted"/>
<dbReference type="EMBL" id="SRLO01000151">
    <property type="protein sequence ID" value="TNN71376.1"/>
    <property type="molecule type" value="Genomic_DNA"/>
</dbReference>
<comment type="caution">
    <text evidence="2">The sequence shown here is derived from an EMBL/GenBank/DDBJ whole genome shotgun (WGS) entry which is preliminary data.</text>
</comment>
<sequence length="265" mass="28847">MNIVRPVNAAGHGEAIALWGSIFSIFSIFTSQLLISVQFSNSQQWRLAGKHNAPEAITLSRPFPVAVWCQTMTLRFLQVAWRRACHEPRGLTASHRTTSETPLRLSAGFQVRRGSVRGFLCRPQVQTTPCEGISATISAALPGRRQEVSWEENEEAEAALRLQSPCVGKVTGLLELPHQLQKNNLLPCLDGSSLPSMTGLASGRGLEWYGFSGRARSVATLTLSGVLLLPAAEHELLVGFVTLEAIMVGGSLQHRRGDVDLGRSR</sequence>
<keyword evidence="3" id="KW-1185">Reference proteome</keyword>